<dbReference type="PANTHER" id="PTHR45966:SF13">
    <property type="entry name" value="GDSL ESTERASE_LIPASE"/>
    <property type="match status" value="1"/>
</dbReference>
<accession>A9NR02</accession>
<reference evidence="2" key="1">
    <citation type="journal article" date="2008" name="BMC Genomics">
        <title>A conifer genomics resource of 200,000 spruce (Picea spp.) ESTs and 6,464 high-quality, sequence-finished full-length cDNAs for Sitka spruce (Picea sitchensis).</title>
        <authorList>
            <person name="Ralph S.G."/>
            <person name="Chun H.J."/>
            <person name="Kolosova N."/>
            <person name="Cooper D."/>
            <person name="Oddy C."/>
            <person name="Ritland C.E."/>
            <person name="Kirkpatrick R."/>
            <person name="Moore R."/>
            <person name="Barber S."/>
            <person name="Holt R.A."/>
            <person name="Jones S.J."/>
            <person name="Marra M.A."/>
            <person name="Douglas C.J."/>
            <person name="Ritland K."/>
            <person name="Bohlmann J."/>
        </authorList>
    </citation>
    <scope>NUCLEOTIDE SEQUENCE</scope>
    <source>
        <tissue evidence="2">Bark</tissue>
    </source>
</reference>
<dbReference type="InterPro" id="IPR044552">
    <property type="entry name" value="GLIP1-5/GLL25"/>
</dbReference>
<proteinExistence type="evidence at transcript level"/>
<dbReference type="AlphaFoldDB" id="A9NR02"/>
<evidence type="ECO:0000313" key="2">
    <source>
        <dbReference type="EMBL" id="ABK23063.1"/>
    </source>
</evidence>
<organism evidence="2">
    <name type="scientific">Picea sitchensis</name>
    <name type="common">Sitka spruce</name>
    <name type="synonym">Pinus sitchensis</name>
    <dbReference type="NCBI Taxonomy" id="3332"/>
    <lineage>
        <taxon>Eukaryota</taxon>
        <taxon>Viridiplantae</taxon>
        <taxon>Streptophyta</taxon>
        <taxon>Embryophyta</taxon>
        <taxon>Tracheophyta</taxon>
        <taxon>Spermatophyta</taxon>
        <taxon>Pinopsida</taxon>
        <taxon>Pinidae</taxon>
        <taxon>Conifers I</taxon>
        <taxon>Pinales</taxon>
        <taxon>Pinaceae</taxon>
        <taxon>Picea</taxon>
    </lineage>
</organism>
<evidence type="ECO:0008006" key="3">
    <source>
        <dbReference type="Google" id="ProtNLM"/>
    </source>
</evidence>
<dbReference type="OMA" id="CAARANF"/>
<dbReference type="InterPro" id="IPR036514">
    <property type="entry name" value="SGNH_hydro_sf"/>
</dbReference>
<dbReference type="Gene3D" id="3.40.50.1110">
    <property type="entry name" value="SGNH hydrolase"/>
    <property type="match status" value="2"/>
</dbReference>
<dbReference type="PANTHER" id="PTHR45966">
    <property type="entry name" value="GDSL-LIKE LIPASE/ACYLHYDROLASE"/>
    <property type="match status" value="1"/>
</dbReference>
<evidence type="ECO:0000256" key="1">
    <source>
        <dbReference type="ARBA" id="ARBA00022729"/>
    </source>
</evidence>
<sequence length="184" mass="20567">MRISSMEFLKIKVYCFIICWFARSIAAAYDGHKQPHDAPALFVFGDSLADSGNNNFIPKCAARANFPPYGMSFFHHPTGRFTNGRTAFDFVATYMELPFPSPFLNTQVRCGEWKAKAKAKARGAEIYKPFICKDPNAYMFWDGIHPTERLNAIVAKEIWSGNSSVISPFNLSSLVLGNGIQTPP</sequence>
<dbReference type="EMBL" id="EF083728">
    <property type="protein sequence ID" value="ABK23063.1"/>
    <property type="molecule type" value="mRNA"/>
</dbReference>
<name>A9NR02_PICSI</name>
<keyword evidence="1" id="KW-0732">Signal</keyword>
<protein>
    <recommendedName>
        <fullName evidence="3">GDSL esterase/lipase</fullName>
    </recommendedName>
</protein>